<dbReference type="InterPro" id="IPR013520">
    <property type="entry name" value="Ribonucl_H"/>
</dbReference>
<gene>
    <name evidence="5" type="ORF">H0267_04510</name>
</gene>
<dbReference type="SUPFAM" id="SSF53098">
    <property type="entry name" value="Ribonuclease H-like"/>
    <property type="match status" value="1"/>
</dbReference>
<evidence type="ECO:0000256" key="1">
    <source>
        <dbReference type="ARBA" id="ARBA00022722"/>
    </source>
</evidence>
<dbReference type="PANTHER" id="PTHR30231:SF42">
    <property type="entry name" value="EXONUCLEASE"/>
    <property type="match status" value="1"/>
</dbReference>
<dbReference type="InterPro" id="IPR036397">
    <property type="entry name" value="RNaseH_sf"/>
</dbReference>
<evidence type="ECO:0000256" key="3">
    <source>
        <dbReference type="ARBA" id="ARBA00022839"/>
    </source>
</evidence>
<proteinExistence type="predicted"/>
<keyword evidence="3" id="KW-0269">Exonuclease</keyword>
<dbReference type="Gene3D" id="3.40.50.10190">
    <property type="entry name" value="BRCT domain"/>
    <property type="match status" value="1"/>
</dbReference>
<dbReference type="GO" id="GO:0005829">
    <property type="term" value="C:cytosol"/>
    <property type="evidence" value="ECO:0007669"/>
    <property type="project" value="TreeGrafter"/>
</dbReference>
<dbReference type="InterPro" id="IPR001357">
    <property type="entry name" value="BRCT_dom"/>
</dbReference>
<dbReference type="Proteomes" id="UP000614490">
    <property type="component" value="Unassembled WGS sequence"/>
</dbReference>
<organism evidence="5 6">
    <name type="scientific">Halobacillus yeomjeoni</name>
    <dbReference type="NCBI Taxonomy" id="311194"/>
    <lineage>
        <taxon>Bacteria</taxon>
        <taxon>Bacillati</taxon>
        <taxon>Bacillota</taxon>
        <taxon>Bacilli</taxon>
        <taxon>Bacillales</taxon>
        <taxon>Bacillaceae</taxon>
        <taxon>Halobacillus</taxon>
    </lineage>
</organism>
<keyword evidence="2" id="KW-0378">Hydrolase</keyword>
<dbReference type="FunFam" id="3.30.420.10:FF:000045">
    <property type="entry name" value="3'-5' exonuclease DinG"/>
    <property type="match status" value="1"/>
</dbReference>
<keyword evidence="1" id="KW-0540">Nuclease</keyword>
<dbReference type="GO" id="GO:0008408">
    <property type="term" value="F:3'-5' exonuclease activity"/>
    <property type="evidence" value="ECO:0007669"/>
    <property type="project" value="TreeGrafter"/>
</dbReference>
<dbReference type="AlphaFoldDB" id="A0A931HTF7"/>
<dbReference type="CDD" id="cd17748">
    <property type="entry name" value="BRCT_DNA_ligase_like"/>
    <property type="match status" value="1"/>
</dbReference>
<dbReference type="RefSeq" id="WP_197316080.1">
    <property type="nucleotide sequence ID" value="NZ_JADZSC010000001.1"/>
</dbReference>
<dbReference type="PROSITE" id="PS50172">
    <property type="entry name" value="BRCT"/>
    <property type="match status" value="1"/>
</dbReference>
<feature type="domain" description="BRCT" evidence="4">
    <location>
        <begin position="215"/>
        <end position="305"/>
    </location>
</feature>
<dbReference type="SMART" id="SM00479">
    <property type="entry name" value="EXOIII"/>
    <property type="match status" value="1"/>
</dbReference>
<dbReference type="CDD" id="cd06130">
    <property type="entry name" value="DNA_pol_III_epsilon_like"/>
    <property type="match status" value="1"/>
</dbReference>
<name>A0A931HTF7_9BACI</name>
<comment type="caution">
    <text evidence="5">The sequence shown here is derived from an EMBL/GenBank/DDBJ whole genome shotgun (WGS) entry which is preliminary data.</text>
</comment>
<dbReference type="Pfam" id="PF00929">
    <property type="entry name" value="RNase_T"/>
    <property type="match status" value="1"/>
</dbReference>
<evidence type="ECO:0000313" key="5">
    <source>
        <dbReference type="EMBL" id="MBH0229472.1"/>
    </source>
</evidence>
<evidence type="ECO:0000256" key="2">
    <source>
        <dbReference type="ARBA" id="ARBA00022801"/>
    </source>
</evidence>
<accession>A0A931HTF7</accession>
<dbReference type="EMBL" id="JADZSC010000001">
    <property type="protein sequence ID" value="MBH0229472.1"/>
    <property type="molecule type" value="Genomic_DNA"/>
</dbReference>
<dbReference type="InterPro" id="IPR012337">
    <property type="entry name" value="RNaseH-like_sf"/>
</dbReference>
<evidence type="ECO:0000259" key="4">
    <source>
        <dbReference type="PROSITE" id="PS50172"/>
    </source>
</evidence>
<sequence>MNFVALDFETANSSRGSVCSIGLVEYENGRLKDEYYRLVKPKKNYFAPVNVSIHGITKQDVGDSHEFDVLWEQEIQDRLEGKFLIAHNAQFDMGVLRSVLDLYDLPYPMLAYNCTLNISKKTWTLHRYNLKAVSDHLGIQFDHHHALDDARAAAHIFLHAANHLDASDAKELVDKTGTINGMMYDKGYEPARLNKGKRASKPVAKTFTAATTEFDRSHPYYGASIVFTGKLKSLKREEAIQHVIDVGGRWQNNVESTTNFVVVGPGVYKDYLNGKKTSKLERVEMLLSQGHSIEIVTEEQFMNKI</sequence>
<dbReference type="GO" id="GO:0003676">
    <property type="term" value="F:nucleic acid binding"/>
    <property type="evidence" value="ECO:0007669"/>
    <property type="project" value="InterPro"/>
</dbReference>
<protein>
    <submittedName>
        <fullName evidence="5">3'-5' exoribonuclease</fullName>
    </submittedName>
</protein>
<dbReference type="Gene3D" id="3.30.420.10">
    <property type="entry name" value="Ribonuclease H-like superfamily/Ribonuclease H"/>
    <property type="match status" value="1"/>
</dbReference>
<dbReference type="PANTHER" id="PTHR30231">
    <property type="entry name" value="DNA POLYMERASE III SUBUNIT EPSILON"/>
    <property type="match status" value="1"/>
</dbReference>
<dbReference type="InterPro" id="IPR036420">
    <property type="entry name" value="BRCT_dom_sf"/>
</dbReference>
<evidence type="ECO:0000313" key="6">
    <source>
        <dbReference type="Proteomes" id="UP000614490"/>
    </source>
</evidence>
<keyword evidence="6" id="KW-1185">Reference proteome</keyword>
<reference evidence="5 6" key="1">
    <citation type="journal article" date="2005" name="Int. J. Syst. Evol. Microbiol.">
        <title>Halobacillus yeomjeoni sp. nov., isolated from a marine solar saltern in Korea.</title>
        <authorList>
            <person name="Yoon J.H."/>
            <person name="Kang S.J."/>
            <person name="Lee C.H."/>
            <person name="Oh H.W."/>
            <person name="Oh T.K."/>
        </authorList>
    </citation>
    <scope>NUCLEOTIDE SEQUENCE [LARGE SCALE GENOMIC DNA]</scope>
    <source>
        <strain evidence="5 6">KCTC 3957</strain>
    </source>
</reference>
<dbReference type="SUPFAM" id="SSF52113">
    <property type="entry name" value="BRCT domain"/>
    <property type="match status" value="1"/>
</dbReference>